<protein>
    <recommendedName>
        <fullName evidence="3">BspA family leucine-rich repeat surface protein</fullName>
    </recommendedName>
</protein>
<dbReference type="Proteomes" id="UP000033624">
    <property type="component" value="Unassembled WGS sequence"/>
</dbReference>
<dbReference type="AlphaFoldDB" id="A0AAE2JSW6"/>
<sequence>MKNLLTILKAVMAFSGAKNHSHTEHNLTTLTNKSEINTRESINDNILQEQDNEFDPLNQNRVTKIGWTQGNKIRPFPKNVNEVPESLPSHITNLDSAFAFNTNVKIKGIEKWDTSKVTNFRRVFYVAPKFNQPITWDTSSGVNFISMFHGAESFNSSLGNKFNTSKGEWFFGMFQAAKSFNQPLGDKFDTRNAKDLEAMFAIAQAFNQPLPENFLIKEGVGVTSMFYYAYKFNKTYHI</sequence>
<dbReference type="Pfam" id="PF03382">
    <property type="entry name" value="DUF285"/>
    <property type="match status" value="1"/>
</dbReference>
<evidence type="ECO:0000313" key="2">
    <source>
        <dbReference type="Proteomes" id="UP000033624"/>
    </source>
</evidence>
<reference evidence="1 2" key="1">
    <citation type="submission" date="2015-02" db="EMBL/GenBank/DDBJ databases">
        <title>Mycoplasma mycoides subsp. mycoides strain:B237 Genome sequencing.</title>
        <authorList>
            <person name="Fischer A."/>
            <person name="Santana-Cruz I."/>
            <person name="Schieck E."/>
            <person name="Gourle H."/>
            <person name="Lambert M."/>
            <person name="Nadendla S."/>
            <person name="Miller R.A."/>
            <person name="Weber J."/>
            <person name="Bongcam-Rudloff E."/>
            <person name="Vashee S."/>
            <person name="Frey J."/>
            <person name="Jores J."/>
        </authorList>
    </citation>
    <scope>NUCLEOTIDE SEQUENCE [LARGE SCALE GENOMIC DNA]</scope>
    <source>
        <strain evidence="1 2">B237</strain>
    </source>
</reference>
<gene>
    <name evidence="1" type="ORF">TS59_0626</name>
</gene>
<dbReference type="EMBL" id="LAEW01000001">
    <property type="protein sequence ID" value="KJQ45979.1"/>
    <property type="molecule type" value="Genomic_DNA"/>
</dbReference>
<dbReference type="KEGG" id="mmyi:mycmycITA_00609"/>
<evidence type="ECO:0008006" key="3">
    <source>
        <dbReference type="Google" id="ProtNLM"/>
    </source>
</evidence>
<evidence type="ECO:0000313" key="1">
    <source>
        <dbReference type="EMBL" id="KJQ45979.1"/>
    </source>
</evidence>
<dbReference type="RefSeq" id="WP_011166752.1">
    <property type="nucleotide sequence ID" value="NZ_CP010267.1"/>
</dbReference>
<accession>A0AAE2JSW6</accession>
<comment type="caution">
    <text evidence="1">The sequence shown here is derived from an EMBL/GenBank/DDBJ whole genome shotgun (WGS) entry which is preliminary data.</text>
</comment>
<dbReference type="InterPro" id="IPR005046">
    <property type="entry name" value="DUF285"/>
</dbReference>
<name>A0AAE2JSW6_MYCMY</name>
<organism evidence="1 2">
    <name type="scientific">Mycoplasma mycoides subsp. mycoides</name>
    <dbReference type="NCBI Taxonomy" id="2103"/>
    <lineage>
        <taxon>Bacteria</taxon>
        <taxon>Bacillati</taxon>
        <taxon>Mycoplasmatota</taxon>
        <taxon>Mollicutes</taxon>
        <taxon>Mycoplasmataceae</taxon>
        <taxon>Mycoplasma</taxon>
    </lineage>
</organism>
<proteinExistence type="predicted"/>